<comment type="caution">
    <text evidence="2">The sequence shown here is derived from an EMBL/GenBank/DDBJ whole genome shotgun (WGS) entry which is preliminary data.</text>
</comment>
<organism evidence="2 3">
    <name type="scientific">Brassica cretica</name>
    <name type="common">Mustard</name>
    <dbReference type="NCBI Taxonomy" id="69181"/>
    <lineage>
        <taxon>Eukaryota</taxon>
        <taxon>Viridiplantae</taxon>
        <taxon>Streptophyta</taxon>
        <taxon>Embryophyta</taxon>
        <taxon>Tracheophyta</taxon>
        <taxon>Spermatophyta</taxon>
        <taxon>Magnoliopsida</taxon>
        <taxon>eudicotyledons</taxon>
        <taxon>Gunneridae</taxon>
        <taxon>Pentapetalae</taxon>
        <taxon>rosids</taxon>
        <taxon>malvids</taxon>
        <taxon>Brassicales</taxon>
        <taxon>Brassicaceae</taxon>
        <taxon>Brassiceae</taxon>
        <taxon>Brassica</taxon>
    </lineage>
</organism>
<accession>A0ABQ7EJT1</accession>
<evidence type="ECO:0000313" key="2">
    <source>
        <dbReference type="EMBL" id="KAF3597037.1"/>
    </source>
</evidence>
<feature type="region of interest" description="Disordered" evidence="1">
    <location>
        <begin position="1"/>
        <end position="36"/>
    </location>
</feature>
<dbReference type="EMBL" id="QGKV02000299">
    <property type="protein sequence ID" value="KAF3597037.1"/>
    <property type="molecule type" value="Genomic_DNA"/>
</dbReference>
<sequence length="73" mass="8359">METGPELRHGGQGEDTKEKHEYYLSGRTKDSDDGTLAHARRQYAGPKNRSTFSLLKLSLCRVGFYPCLNFFLY</sequence>
<reference evidence="2 3" key="1">
    <citation type="journal article" date="2020" name="BMC Genomics">
        <title>Intraspecific diversification of the crop wild relative Brassica cretica Lam. using demographic model selection.</title>
        <authorList>
            <person name="Kioukis A."/>
            <person name="Michalopoulou V.A."/>
            <person name="Briers L."/>
            <person name="Pirintsos S."/>
            <person name="Studholme D.J."/>
            <person name="Pavlidis P."/>
            <person name="Sarris P.F."/>
        </authorList>
    </citation>
    <scope>NUCLEOTIDE SEQUENCE [LARGE SCALE GENOMIC DNA]</scope>
    <source>
        <strain evidence="3">cv. PFS-1207/04</strain>
    </source>
</reference>
<evidence type="ECO:0000256" key="1">
    <source>
        <dbReference type="SAM" id="MobiDB-lite"/>
    </source>
</evidence>
<proteinExistence type="predicted"/>
<feature type="compositionally biased region" description="Basic and acidic residues" evidence="1">
    <location>
        <begin position="1"/>
        <end position="32"/>
    </location>
</feature>
<dbReference type="Proteomes" id="UP000266723">
    <property type="component" value="Unassembled WGS sequence"/>
</dbReference>
<keyword evidence="3" id="KW-1185">Reference proteome</keyword>
<name>A0ABQ7EJT1_BRACR</name>
<protein>
    <submittedName>
        <fullName evidence="2">Uncharacterized protein</fullName>
    </submittedName>
</protein>
<evidence type="ECO:0000313" key="3">
    <source>
        <dbReference type="Proteomes" id="UP000266723"/>
    </source>
</evidence>
<gene>
    <name evidence="2" type="ORF">DY000_02025631</name>
</gene>